<evidence type="ECO:0000256" key="1">
    <source>
        <dbReference type="ARBA" id="ARBA00022722"/>
    </source>
</evidence>
<dbReference type="EMBL" id="BAHD01000018">
    <property type="protein sequence ID" value="GAB95287.1"/>
    <property type="molecule type" value="Genomic_DNA"/>
</dbReference>
<dbReference type="GO" id="GO:0046872">
    <property type="term" value="F:metal ion binding"/>
    <property type="evidence" value="ECO:0007669"/>
    <property type="project" value="UniProtKB-KW"/>
</dbReference>
<dbReference type="InterPro" id="IPR002716">
    <property type="entry name" value="PIN_dom"/>
</dbReference>
<dbReference type="CDD" id="cd09872">
    <property type="entry name" value="PIN_Sll0205-like"/>
    <property type="match status" value="1"/>
</dbReference>
<protein>
    <recommendedName>
        <fullName evidence="5">PIN domain-containing protein</fullName>
    </recommendedName>
</protein>
<name>K6WT99_9MICO</name>
<keyword evidence="1" id="KW-0540">Nuclease</keyword>
<dbReference type="Gene3D" id="3.40.50.1010">
    <property type="entry name" value="5'-nuclease"/>
    <property type="match status" value="1"/>
</dbReference>
<evidence type="ECO:0000313" key="6">
    <source>
        <dbReference type="EMBL" id="GAB95287.1"/>
    </source>
</evidence>
<gene>
    <name evidence="6" type="ORF">KILIM_018_00340</name>
</gene>
<dbReference type="InterPro" id="IPR052919">
    <property type="entry name" value="TA_system_RNase"/>
</dbReference>
<evidence type="ECO:0000259" key="5">
    <source>
        <dbReference type="Pfam" id="PF01850"/>
    </source>
</evidence>
<dbReference type="Proteomes" id="UP000008366">
    <property type="component" value="Unassembled WGS sequence"/>
</dbReference>
<keyword evidence="7" id="KW-1185">Reference proteome</keyword>
<dbReference type="GO" id="GO:0004518">
    <property type="term" value="F:nuclease activity"/>
    <property type="evidence" value="ECO:0007669"/>
    <property type="project" value="UniProtKB-KW"/>
</dbReference>
<dbReference type="PANTHER" id="PTHR36173">
    <property type="entry name" value="RIBONUCLEASE VAPC16-RELATED"/>
    <property type="match status" value="1"/>
</dbReference>
<dbReference type="eggNOG" id="COG3744">
    <property type="taxonomic scope" value="Bacteria"/>
</dbReference>
<dbReference type="SUPFAM" id="SSF88723">
    <property type="entry name" value="PIN domain-like"/>
    <property type="match status" value="1"/>
</dbReference>
<dbReference type="AlphaFoldDB" id="K6WT99"/>
<accession>K6WT99</accession>
<keyword evidence="3" id="KW-0378">Hydrolase</keyword>
<proteinExistence type="predicted"/>
<evidence type="ECO:0000256" key="2">
    <source>
        <dbReference type="ARBA" id="ARBA00022723"/>
    </source>
</evidence>
<organism evidence="6 7">
    <name type="scientific">Kineosphaera limosa NBRC 100340</name>
    <dbReference type="NCBI Taxonomy" id="1184609"/>
    <lineage>
        <taxon>Bacteria</taxon>
        <taxon>Bacillati</taxon>
        <taxon>Actinomycetota</taxon>
        <taxon>Actinomycetes</taxon>
        <taxon>Micrococcales</taxon>
        <taxon>Dermatophilaceae</taxon>
        <taxon>Kineosphaera</taxon>
    </lineage>
</organism>
<dbReference type="STRING" id="1184609.KILIM_018_00340"/>
<dbReference type="InterPro" id="IPR041705">
    <property type="entry name" value="PIN_Sll0205"/>
</dbReference>
<evidence type="ECO:0000313" key="7">
    <source>
        <dbReference type="Proteomes" id="UP000008366"/>
    </source>
</evidence>
<dbReference type="Pfam" id="PF01850">
    <property type="entry name" value="PIN"/>
    <property type="match status" value="1"/>
</dbReference>
<keyword evidence="2" id="KW-0479">Metal-binding</keyword>
<dbReference type="PANTHER" id="PTHR36173:SF2">
    <property type="entry name" value="RIBONUCLEASE VAPC16"/>
    <property type="match status" value="1"/>
</dbReference>
<evidence type="ECO:0000256" key="3">
    <source>
        <dbReference type="ARBA" id="ARBA00022801"/>
    </source>
</evidence>
<evidence type="ECO:0000256" key="4">
    <source>
        <dbReference type="ARBA" id="ARBA00022842"/>
    </source>
</evidence>
<comment type="caution">
    <text evidence="6">The sequence shown here is derived from an EMBL/GenBank/DDBJ whole genome shotgun (WGS) entry which is preliminary data.</text>
</comment>
<sequence>MNRVLLDSHVVLWVLDDSPKLGSQTRSMLAIAEAYVSAASVWELHIKAERGQLELPEDFVELLAQAKLKQLPITWGQASALGEPAVLEHRDPFDRLLYAQAVVEQMPLVTADRRLLKAPRAVLDARL</sequence>
<dbReference type="OrthoDB" id="9798990at2"/>
<dbReference type="GO" id="GO:0016787">
    <property type="term" value="F:hydrolase activity"/>
    <property type="evidence" value="ECO:0007669"/>
    <property type="project" value="UniProtKB-KW"/>
</dbReference>
<dbReference type="InterPro" id="IPR029060">
    <property type="entry name" value="PIN-like_dom_sf"/>
</dbReference>
<keyword evidence="4" id="KW-0460">Magnesium</keyword>
<reference evidence="6 7" key="1">
    <citation type="submission" date="2012-08" db="EMBL/GenBank/DDBJ databases">
        <title>Whole genome shotgun sequence of Kineosphaera limosa NBRC 100340.</title>
        <authorList>
            <person name="Yoshida I."/>
            <person name="Isaki S."/>
            <person name="Hosoyama A."/>
            <person name="Tsuchikane K."/>
            <person name="Katsumata H."/>
            <person name="Ando Y."/>
            <person name="Ohji S."/>
            <person name="Hamada M."/>
            <person name="Tamura T."/>
            <person name="Yamazoe A."/>
            <person name="Yamazaki S."/>
            <person name="Fujita N."/>
        </authorList>
    </citation>
    <scope>NUCLEOTIDE SEQUENCE [LARGE SCALE GENOMIC DNA]</scope>
    <source>
        <strain evidence="6 7">NBRC 100340</strain>
    </source>
</reference>
<feature type="domain" description="PIN" evidence="5">
    <location>
        <begin position="4"/>
        <end position="119"/>
    </location>
</feature>